<protein>
    <submittedName>
        <fullName evidence="2">Uncharacterized protein</fullName>
    </submittedName>
</protein>
<sequence length="245" mass="26642">MEANTRPAPLQSCAADVFHSSPVSANNHDVSNELVEAISRNIAQQLHILSIKDLAIDGQEKIKQPIPRISESLENESRTPSQRRALNTFTKELQRYAEQSGAQGKLPISTPTPPRSGTSLHTISALLPFRPEFKAAGLAITSKDQAKSSSHPSPLNKVRATANQASRSQFKQTHVMQVDGNAGCPSSSTEIPFPAAKDMNEWRYAMVDQTKPHKSRGKAETVEHKAPQSCCTSCQLGNLCQCSSD</sequence>
<evidence type="ECO:0000313" key="3">
    <source>
        <dbReference type="Proteomes" id="UP000605986"/>
    </source>
</evidence>
<gene>
    <name evidence="2" type="ORF">F53441_3113</name>
</gene>
<dbReference type="Proteomes" id="UP000605986">
    <property type="component" value="Unassembled WGS sequence"/>
</dbReference>
<organism evidence="2 3">
    <name type="scientific">Fusarium austroafricanum</name>
    <dbReference type="NCBI Taxonomy" id="2364996"/>
    <lineage>
        <taxon>Eukaryota</taxon>
        <taxon>Fungi</taxon>
        <taxon>Dikarya</taxon>
        <taxon>Ascomycota</taxon>
        <taxon>Pezizomycotina</taxon>
        <taxon>Sordariomycetes</taxon>
        <taxon>Hypocreomycetidae</taxon>
        <taxon>Hypocreales</taxon>
        <taxon>Nectriaceae</taxon>
        <taxon>Fusarium</taxon>
        <taxon>Fusarium concolor species complex</taxon>
    </lineage>
</organism>
<evidence type="ECO:0000313" key="2">
    <source>
        <dbReference type="EMBL" id="KAF4454356.1"/>
    </source>
</evidence>
<dbReference type="AlphaFoldDB" id="A0A8H4KPU5"/>
<comment type="caution">
    <text evidence="2">The sequence shown here is derived from an EMBL/GenBank/DDBJ whole genome shotgun (WGS) entry which is preliminary data.</text>
</comment>
<dbReference type="EMBL" id="JAADJG010000127">
    <property type="protein sequence ID" value="KAF4454356.1"/>
    <property type="molecule type" value="Genomic_DNA"/>
</dbReference>
<feature type="region of interest" description="Disordered" evidence="1">
    <location>
        <begin position="98"/>
        <end position="118"/>
    </location>
</feature>
<accession>A0A8H4KPU5</accession>
<keyword evidence="3" id="KW-1185">Reference proteome</keyword>
<proteinExistence type="predicted"/>
<name>A0A8H4KPU5_9HYPO</name>
<dbReference type="OrthoDB" id="273010at2759"/>
<evidence type="ECO:0000256" key="1">
    <source>
        <dbReference type="SAM" id="MobiDB-lite"/>
    </source>
</evidence>
<reference evidence="2" key="1">
    <citation type="submission" date="2020-01" db="EMBL/GenBank/DDBJ databases">
        <title>Identification and distribution of gene clusters putatively required for synthesis of sphingolipid metabolism inhibitors in phylogenetically diverse species of the filamentous fungus Fusarium.</title>
        <authorList>
            <person name="Kim H.-S."/>
            <person name="Busman M."/>
            <person name="Brown D.W."/>
            <person name="Divon H."/>
            <person name="Uhlig S."/>
            <person name="Proctor R.H."/>
        </authorList>
    </citation>
    <scope>NUCLEOTIDE SEQUENCE</scope>
    <source>
        <strain evidence="2">NRRL 53441</strain>
    </source>
</reference>